<organism evidence="1">
    <name type="scientific">Myoviridae sp. ctAbS6</name>
    <dbReference type="NCBI Taxonomy" id="2826628"/>
    <lineage>
        <taxon>Viruses</taxon>
        <taxon>Duplodnaviria</taxon>
        <taxon>Heunggongvirae</taxon>
        <taxon>Uroviricota</taxon>
        <taxon>Caudoviricetes</taxon>
    </lineage>
</organism>
<evidence type="ECO:0000313" key="1">
    <source>
        <dbReference type="EMBL" id="DAD78032.1"/>
    </source>
</evidence>
<accession>A0A8S5M791</accession>
<dbReference type="EMBL" id="BK014838">
    <property type="protein sequence ID" value="DAD78032.1"/>
    <property type="molecule type" value="Genomic_DNA"/>
</dbReference>
<proteinExistence type="predicted"/>
<protein>
    <submittedName>
        <fullName evidence="1">Uncharacterized protein</fullName>
    </submittedName>
</protein>
<name>A0A8S5M791_9CAUD</name>
<sequence>MQNQNLNLFKPRRVAAKVHYSAINQFMFVWIKHSRPCDLKVQRSKQNPEYLGICFDVENNDTIDMMCDLKTSLKIEIIDL</sequence>
<reference evidence="1" key="1">
    <citation type="journal article" date="2021" name="Proc. Natl. Acad. Sci. U.S.A.">
        <title>A Catalog of Tens of Thousands of Viruses from Human Metagenomes Reveals Hidden Associations with Chronic Diseases.</title>
        <authorList>
            <person name="Tisza M.J."/>
            <person name="Buck C.B."/>
        </authorList>
    </citation>
    <scope>NUCLEOTIDE SEQUENCE</scope>
    <source>
        <strain evidence="1">CtAbS6</strain>
    </source>
</reference>